<dbReference type="InterPro" id="IPR053837">
    <property type="entry name" value="AIMP3/p18_C"/>
</dbReference>
<dbReference type="GO" id="GO:0005737">
    <property type="term" value="C:cytoplasm"/>
    <property type="evidence" value="ECO:0007669"/>
    <property type="project" value="TreeGrafter"/>
</dbReference>
<dbReference type="FunCoup" id="A0A7M7G3R3">
    <property type="interactions" value="1128"/>
</dbReference>
<dbReference type="Pfam" id="PF21972">
    <property type="entry name" value="Arc1p_N_like"/>
    <property type="match status" value="1"/>
</dbReference>
<proteinExistence type="predicted"/>
<organism evidence="2 3">
    <name type="scientific">Nasonia vitripennis</name>
    <name type="common">Parasitic wasp</name>
    <dbReference type="NCBI Taxonomy" id="7425"/>
    <lineage>
        <taxon>Eukaryota</taxon>
        <taxon>Metazoa</taxon>
        <taxon>Ecdysozoa</taxon>
        <taxon>Arthropoda</taxon>
        <taxon>Hexapoda</taxon>
        <taxon>Insecta</taxon>
        <taxon>Pterygota</taxon>
        <taxon>Neoptera</taxon>
        <taxon>Endopterygota</taxon>
        <taxon>Hymenoptera</taxon>
        <taxon>Apocrita</taxon>
        <taxon>Proctotrupomorpha</taxon>
        <taxon>Chalcidoidea</taxon>
        <taxon>Pteromalidae</taxon>
        <taxon>Pteromalinae</taxon>
        <taxon>Nasonia</taxon>
    </lineage>
</organism>
<dbReference type="InterPro" id="IPR042450">
    <property type="entry name" value="EEF1E1"/>
</dbReference>
<dbReference type="GO" id="GO:0043517">
    <property type="term" value="P:positive regulation of DNA damage response, signal transduction by p53 class mediator"/>
    <property type="evidence" value="ECO:0007669"/>
    <property type="project" value="InterPro"/>
</dbReference>
<evidence type="ECO:0000259" key="1">
    <source>
        <dbReference type="PROSITE" id="PS50405"/>
    </source>
</evidence>
<protein>
    <recommendedName>
        <fullName evidence="1">GST C-terminal domain-containing protein</fullName>
    </recommendedName>
</protein>
<dbReference type="PANTHER" id="PTHR44490:SF1">
    <property type="entry name" value="EUKARYOTIC TRANSLATION ELONGATION FACTOR 1 EPSILON-1"/>
    <property type="match status" value="1"/>
</dbReference>
<name>A0A7M7G3R3_NASVI</name>
<dbReference type="OrthoDB" id="19141at2759"/>
<dbReference type="Gene3D" id="1.20.1050.10">
    <property type="match status" value="1"/>
</dbReference>
<dbReference type="EnsemblMetazoa" id="XM_001602771">
    <property type="protein sequence ID" value="XP_001602821"/>
    <property type="gene ID" value="LOC100113635"/>
</dbReference>
<dbReference type="InParanoid" id="A0A7M7G3R3"/>
<keyword evidence="3" id="KW-1185">Reference proteome</keyword>
<dbReference type="CDD" id="cd10305">
    <property type="entry name" value="GST_C_AIMP3"/>
    <property type="match status" value="1"/>
</dbReference>
<dbReference type="SMR" id="A0A7M7G3R3"/>
<dbReference type="InterPro" id="IPR053836">
    <property type="entry name" value="Arc1-like_N"/>
</dbReference>
<evidence type="ECO:0000313" key="2">
    <source>
        <dbReference type="EnsemblMetazoa" id="XP_001602821"/>
    </source>
</evidence>
<dbReference type="PANTHER" id="PTHR44490">
    <property type="entry name" value="EUKARYOTIC TRANSLATION ELONGATION FACTOR 1 EPSILON-1"/>
    <property type="match status" value="1"/>
</dbReference>
<dbReference type="SUPFAM" id="SSF47616">
    <property type="entry name" value="GST C-terminal domain-like"/>
    <property type="match status" value="1"/>
</dbReference>
<dbReference type="AlphaFoldDB" id="A0A7M7G3R3"/>
<dbReference type="GO" id="GO:0017101">
    <property type="term" value="C:aminoacyl-tRNA synthetase multienzyme complex"/>
    <property type="evidence" value="ECO:0007669"/>
    <property type="project" value="InterPro"/>
</dbReference>
<gene>
    <name evidence="2" type="primary">100113635</name>
</gene>
<dbReference type="GO" id="GO:0005634">
    <property type="term" value="C:nucleus"/>
    <property type="evidence" value="ECO:0007669"/>
    <property type="project" value="TreeGrafter"/>
</dbReference>
<evidence type="ECO:0000313" key="3">
    <source>
        <dbReference type="Proteomes" id="UP000002358"/>
    </source>
</evidence>
<accession>A0A7M7G3R3</accession>
<sequence>MVLCSIECVQRISEYLDVSPGKLYVSENNTVATSGLVNNQSTEGFSTIVQALVKNSKYPAILGDDAVTQALTRQWLEYAVLCVNYADNSANEKRVLKELNTVLKMSTYVSGTKKTIADATLYYAVHGIMQRLTPQEKAEHVHLSRWFDNMQQDEKLRQTMDLINFNMMHLYL</sequence>
<reference evidence="2" key="1">
    <citation type="submission" date="2021-01" db="UniProtKB">
        <authorList>
            <consortium name="EnsemblMetazoa"/>
        </authorList>
    </citation>
    <scope>IDENTIFICATION</scope>
</reference>
<dbReference type="InterPro" id="IPR010987">
    <property type="entry name" value="Glutathione-S-Trfase_C-like"/>
</dbReference>
<dbReference type="OMA" id="NWATGTH"/>
<dbReference type="Proteomes" id="UP000002358">
    <property type="component" value="Chromosome 4"/>
</dbReference>
<feature type="domain" description="GST C-terminal" evidence="1">
    <location>
        <begin position="31"/>
        <end position="170"/>
    </location>
</feature>
<dbReference type="KEGG" id="nvi:100113635"/>
<dbReference type="PROSITE" id="PS50405">
    <property type="entry name" value="GST_CTER"/>
    <property type="match status" value="1"/>
</dbReference>
<dbReference type="InterPro" id="IPR036282">
    <property type="entry name" value="Glutathione-S-Trfase_C_sf"/>
</dbReference>